<dbReference type="Proteomes" id="UP000092443">
    <property type="component" value="Unplaced"/>
</dbReference>
<dbReference type="RefSeq" id="XP_037879526.1">
    <property type="nucleotide sequence ID" value="XM_038023598.1"/>
</dbReference>
<dbReference type="KEGG" id="gfs:119631419"/>
<gene>
    <name evidence="2" type="primary">LOC119631419</name>
</gene>
<sequence>MLNISRKCTTRVLKRTLILCQRELAGDPNKERSPFLKRIREEFEADKQALSWRKTPPQVDGFESKLKLFGNDDQTSDYIVMMQKPMDISSWLLAKKNKKEKQERYMQQFVPERHNILGSDLASAHFVLYRRGAVKFLNMPGWIRANEDGEFNLPSKFDPQFKVEGLKCDNMTLYYEGLDNIRWLQHLKFLSFHNVGTFDDWCLDRVSGSQFDKIEVLDISGTKCTYRGLSCLYRLNSLKLLIVDDVKESIEFELSCSMLQEVLLNLKINSASAVHV</sequence>
<name>A0A8U0W2W9_9MUSC</name>
<accession>A0A8U0W2W9</accession>
<dbReference type="SUPFAM" id="SSF52047">
    <property type="entry name" value="RNI-like"/>
    <property type="match status" value="1"/>
</dbReference>
<dbReference type="AlphaFoldDB" id="A0A8U0W2W9"/>
<keyword evidence="1" id="KW-1185">Reference proteome</keyword>
<reference evidence="2" key="1">
    <citation type="submission" date="2025-08" db="UniProtKB">
        <authorList>
            <consortium name="RefSeq"/>
        </authorList>
    </citation>
    <scope>IDENTIFICATION</scope>
    <source>
        <tissue evidence="2">Whole body pupa</tissue>
    </source>
</reference>
<proteinExistence type="predicted"/>
<evidence type="ECO:0000313" key="1">
    <source>
        <dbReference type="Proteomes" id="UP000092443"/>
    </source>
</evidence>
<evidence type="ECO:0000313" key="2">
    <source>
        <dbReference type="RefSeq" id="XP_037879526.1"/>
    </source>
</evidence>
<dbReference type="InterPro" id="IPR032675">
    <property type="entry name" value="LRR_dom_sf"/>
</dbReference>
<dbReference type="GeneID" id="119631419"/>
<dbReference type="Gene3D" id="3.80.10.10">
    <property type="entry name" value="Ribonuclease Inhibitor"/>
    <property type="match status" value="1"/>
</dbReference>
<organism evidence="1 2">
    <name type="scientific">Glossina fuscipes</name>
    <dbReference type="NCBI Taxonomy" id="7396"/>
    <lineage>
        <taxon>Eukaryota</taxon>
        <taxon>Metazoa</taxon>
        <taxon>Ecdysozoa</taxon>
        <taxon>Arthropoda</taxon>
        <taxon>Hexapoda</taxon>
        <taxon>Insecta</taxon>
        <taxon>Pterygota</taxon>
        <taxon>Neoptera</taxon>
        <taxon>Endopterygota</taxon>
        <taxon>Diptera</taxon>
        <taxon>Brachycera</taxon>
        <taxon>Muscomorpha</taxon>
        <taxon>Hippoboscoidea</taxon>
        <taxon>Glossinidae</taxon>
        <taxon>Glossina</taxon>
    </lineage>
</organism>
<protein>
    <submittedName>
        <fullName evidence="2">Distal membrane-arm assembly complex protein 2</fullName>
    </submittedName>
</protein>